<dbReference type="GO" id="GO:0019825">
    <property type="term" value="F:oxygen binding"/>
    <property type="evidence" value="ECO:0007669"/>
    <property type="project" value="InterPro"/>
</dbReference>
<organism evidence="6 7">
    <name type="scientific">Cohnella zeiphila</name>
    <dbReference type="NCBI Taxonomy" id="2761120"/>
    <lineage>
        <taxon>Bacteria</taxon>
        <taxon>Bacillati</taxon>
        <taxon>Bacillota</taxon>
        <taxon>Bacilli</taxon>
        <taxon>Bacillales</taxon>
        <taxon>Paenibacillaceae</taxon>
        <taxon>Cohnella</taxon>
    </lineage>
</organism>
<evidence type="ECO:0000256" key="2">
    <source>
        <dbReference type="ARBA" id="ARBA00029447"/>
    </source>
</evidence>
<dbReference type="GO" id="GO:0006935">
    <property type="term" value="P:chemotaxis"/>
    <property type="evidence" value="ECO:0007669"/>
    <property type="project" value="InterPro"/>
</dbReference>
<dbReference type="InterPro" id="IPR039379">
    <property type="entry name" value="Protoglobin_sensor_dom"/>
</dbReference>
<protein>
    <submittedName>
        <fullName evidence="6">Globin-coupled sensor protein</fullName>
    </submittedName>
</protein>
<dbReference type="GO" id="GO:0007165">
    <property type="term" value="P:signal transduction"/>
    <property type="evidence" value="ECO:0007669"/>
    <property type="project" value="UniProtKB-KW"/>
</dbReference>
<feature type="coiled-coil region" evidence="4">
    <location>
        <begin position="149"/>
        <end position="180"/>
    </location>
</feature>
<dbReference type="EMBL" id="JACJVO010000009">
    <property type="protein sequence ID" value="MBB6730927.1"/>
    <property type="molecule type" value="Genomic_DNA"/>
</dbReference>
<dbReference type="InterPro" id="IPR044398">
    <property type="entry name" value="Globin-sensor_dom"/>
</dbReference>
<dbReference type="Pfam" id="PF00015">
    <property type="entry name" value="MCPsignal"/>
    <property type="match status" value="1"/>
</dbReference>
<dbReference type="CDD" id="cd01068">
    <property type="entry name" value="globin_sensor"/>
    <property type="match status" value="1"/>
</dbReference>
<dbReference type="PROSITE" id="PS50111">
    <property type="entry name" value="CHEMOTAXIS_TRANSDUC_2"/>
    <property type="match status" value="1"/>
</dbReference>
<evidence type="ECO:0000256" key="1">
    <source>
        <dbReference type="ARBA" id="ARBA00023224"/>
    </source>
</evidence>
<dbReference type="Proteomes" id="UP000564644">
    <property type="component" value="Unassembled WGS sequence"/>
</dbReference>
<dbReference type="SUPFAM" id="SSF46458">
    <property type="entry name" value="Globin-like"/>
    <property type="match status" value="1"/>
</dbReference>
<comment type="caution">
    <text evidence="6">The sequence shown here is derived from an EMBL/GenBank/DDBJ whole genome shotgun (WGS) entry which is preliminary data.</text>
</comment>
<keyword evidence="1 3" id="KW-0807">Transducer</keyword>
<dbReference type="Gene3D" id="1.10.490.10">
    <property type="entry name" value="Globins"/>
    <property type="match status" value="1"/>
</dbReference>
<evidence type="ECO:0000256" key="4">
    <source>
        <dbReference type="SAM" id="Coils"/>
    </source>
</evidence>
<sequence length="332" mass="37334">MIQVNEERRKQLQYIGITEEDLKYLGSRREQFEQVADSVVDRLYDHIEAQPELAAIIGKYSTIERLKMTQRWYFLTLTEGKIDMEYIEKRLFIGKLHSKIGLTTNWYLGTYMAYLDKALDHFRIAAPDEWSRIFWALTKMFNLDSQLVLEAYEEDEKQKIRNLSEQREATLAQVNKAVQELASMMVQLSSSSQSVSEAASHTAELQETAHGKVDLLRDKIGEIASVGSLLQEVSDQTHLLGLNAAIEAAHAGQYGSGFGVVANEIRKLAAHSKDSLKVIKTNLADIAAVLNEVMSDSETTSRLAREQAASSQELTAFVGMIEAVTAELEKIQ</sequence>
<dbReference type="InterPro" id="IPR009050">
    <property type="entry name" value="Globin-like_sf"/>
</dbReference>
<name>A0A7X0VV29_9BACL</name>
<accession>A0A7X0VV29</accession>
<dbReference type="InterPro" id="IPR012292">
    <property type="entry name" value="Globin/Proto"/>
</dbReference>
<dbReference type="AlphaFoldDB" id="A0A7X0VV29"/>
<dbReference type="SMART" id="SM00283">
    <property type="entry name" value="MA"/>
    <property type="match status" value="1"/>
</dbReference>
<evidence type="ECO:0000259" key="5">
    <source>
        <dbReference type="PROSITE" id="PS50111"/>
    </source>
</evidence>
<feature type="domain" description="Methyl-accepting transducer" evidence="5">
    <location>
        <begin position="165"/>
        <end position="332"/>
    </location>
</feature>
<dbReference type="GO" id="GO:0004888">
    <property type="term" value="F:transmembrane signaling receptor activity"/>
    <property type="evidence" value="ECO:0007669"/>
    <property type="project" value="InterPro"/>
</dbReference>
<evidence type="ECO:0000313" key="6">
    <source>
        <dbReference type="EMBL" id="MBB6730927.1"/>
    </source>
</evidence>
<comment type="similarity">
    <text evidence="2">Belongs to the methyl-accepting chemotaxis (MCP) protein family.</text>
</comment>
<dbReference type="Pfam" id="PF11563">
    <property type="entry name" value="Protoglobin"/>
    <property type="match status" value="1"/>
</dbReference>
<dbReference type="Gene3D" id="1.10.287.950">
    <property type="entry name" value="Methyl-accepting chemotaxis protein"/>
    <property type="match status" value="1"/>
</dbReference>
<evidence type="ECO:0000313" key="7">
    <source>
        <dbReference type="Proteomes" id="UP000564644"/>
    </source>
</evidence>
<dbReference type="PRINTS" id="PR00260">
    <property type="entry name" value="CHEMTRNSDUCR"/>
</dbReference>
<dbReference type="GO" id="GO:0020037">
    <property type="term" value="F:heme binding"/>
    <property type="evidence" value="ECO:0007669"/>
    <property type="project" value="InterPro"/>
</dbReference>
<dbReference type="InterPro" id="IPR004090">
    <property type="entry name" value="Chemotax_Me-accpt_rcpt"/>
</dbReference>
<dbReference type="PANTHER" id="PTHR32089">
    <property type="entry name" value="METHYL-ACCEPTING CHEMOTAXIS PROTEIN MCPB"/>
    <property type="match status" value="1"/>
</dbReference>
<proteinExistence type="inferred from homology"/>
<reference evidence="6 7" key="1">
    <citation type="submission" date="2020-08" db="EMBL/GenBank/DDBJ databases">
        <title>Cohnella phylogeny.</title>
        <authorList>
            <person name="Dunlap C."/>
        </authorList>
    </citation>
    <scope>NUCLEOTIDE SEQUENCE [LARGE SCALE GENOMIC DNA]</scope>
    <source>
        <strain evidence="6 7">CBP 2801</strain>
    </source>
</reference>
<dbReference type="PANTHER" id="PTHR32089:SF112">
    <property type="entry name" value="LYSOZYME-LIKE PROTEIN-RELATED"/>
    <property type="match status" value="1"/>
</dbReference>
<dbReference type="GO" id="GO:0016020">
    <property type="term" value="C:membrane"/>
    <property type="evidence" value="ECO:0007669"/>
    <property type="project" value="InterPro"/>
</dbReference>
<dbReference type="SUPFAM" id="SSF58104">
    <property type="entry name" value="Methyl-accepting chemotaxis protein (MCP) signaling domain"/>
    <property type="match status" value="1"/>
</dbReference>
<keyword evidence="7" id="KW-1185">Reference proteome</keyword>
<dbReference type="RefSeq" id="WP_185128840.1">
    <property type="nucleotide sequence ID" value="NZ_JACJVO010000009.1"/>
</dbReference>
<evidence type="ECO:0000256" key="3">
    <source>
        <dbReference type="PROSITE-ProRule" id="PRU00284"/>
    </source>
</evidence>
<dbReference type="InterPro" id="IPR004089">
    <property type="entry name" value="MCPsignal_dom"/>
</dbReference>
<gene>
    <name evidence="6" type="ORF">H7C18_08425</name>
</gene>
<keyword evidence="4" id="KW-0175">Coiled coil</keyword>